<feature type="compositionally biased region" description="Polar residues" evidence="1">
    <location>
        <begin position="58"/>
        <end position="75"/>
    </location>
</feature>
<feature type="region of interest" description="Disordered" evidence="1">
    <location>
        <begin position="54"/>
        <end position="75"/>
    </location>
</feature>
<gene>
    <name evidence="2" type="ORF">GSPATT00013024001</name>
</gene>
<organism evidence="2 3">
    <name type="scientific">Paramecium tetraurelia</name>
    <dbReference type="NCBI Taxonomy" id="5888"/>
    <lineage>
        <taxon>Eukaryota</taxon>
        <taxon>Sar</taxon>
        <taxon>Alveolata</taxon>
        <taxon>Ciliophora</taxon>
        <taxon>Intramacronucleata</taxon>
        <taxon>Oligohymenophorea</taxon>
        <taxon>Peniculida</taxon>
        <taxon>Parameciidae</taxon>
        <taxon>Paramecium</taxon>
    </lineage>
</organism>
<accession>A0D3C2</accession>
<evidence type="ECO:0000256" key="1">
    <source>
        <dbReference type="SAM" id="MobiDB-lite"/>
    </source>
</evidence>
<dbReference type="EMBL" id="CT868274">
    <property type="protein sequence ID" value="CAK77539.1"/>
    <property type="molecule type" value="Genomic_DNA"/>
</dbReference>
<dbReference type="OMA" id="EERVCQY"/>
<sequence>MSIQYDQMILDVNLIIPNQMQQQSLKFVLFIQLIKSFVVKMDLLKGGFQGDNSDGDSLRQSWTTEDSLSRTSSYDASEEVNDLEERICQYLNDLNIQSFTNPTLKEEMYNLQLKQKLFSKIISLSNTNKSTLLKKRSLLFAE</sequence>
<dbReference type="KEGG" id="ptm:GSPATT00013024001"/>
<dbReference type="RefSeq" id="XP_001444936.1">
    <property type="nucleotide sequence ID" value="XM_001444899.2"/>
</dbReference>
<name>A0D3C2_PARTE</name>
<protein>
    <submittedName>
        <fullName evidence="2">Uncharacterized protein</fullName>
    </submittedName>
</protein>
<dbReference type="AlphaFoldDB" id="A0D3C2"/>
<dbReference type="Proteomes" id="UP000000600">
    <property type="component" value="Unassembled WGS sequence"/>
</dbReference>
<keyword evidence="3" id="KW-1185">Reference proteome</keyword>
<reference evidence="2 3" key="1">
    <citation type="journal article" date="2006" name="Nature">
        <title>Global trends of whole-genome duplications revealed by the ciliate Paramecium tetraurelia.</title>
        <authorList>
            <consortium name="Genoscope"/>
            <person name="Aury J.-M."/>
            <person name="Jaillon O."/>
            <person name="Duret L."/>
            <person name="Noel B."/>
            <person name="Jubin C."/>
            <person name="Porcel B.M."/>
            <person name="Segurens B."/>
            <person name="Daubin V."/>
            <person name="Anthouard V."/>
            <person name="Aiach N."/>
            <person name="Arnaiz O."/>
            <person name="Billaut A."/>
            <person name="Beisson J."/>
            <person name="Blanc I."/>
            <person name="Bouhouche K."/>
            <person name="Camara F."/>
            <person name="Duharcourt S."/>
            <person name="Guigo R."/>
            <person name="Gogendeau D."/>
            <person name="Katinka M."/>
            <person name="Keller A.-M."/>
            <person name="Kissmehl R."/>
            <person name="Klotz C."/>
            <person name="Koll F."/>
            <person name="Le Moue A."/>
            <person name="Lepere C."/>
            <person name="Malinsky S."/>
            <person name="Nowacki M."/>
            <person name="Nowak J.K."/>
            <person name="Plattner H."/>
            <person name="Poulain J."/>
            <person name="Ruiz F."/>
            <person name="Serrano V."/>
            <person name="Zagulski M."/>
            <person name="Dessen P."/>
            <person name="Betermier M."/>
            <person name="Weissenbach J."/>
            <person name="Scarpelli C."/>
            <person name="Schachter V."/>
            <person name="Sperling L."/>
            <person name="Meyer E."/>
            <person name="Cohen J."/>
            <person name="Wincker P."/>
        </authorList>
    </citation>
    <scope>NUCLEOTIDE SEQUENCE [LARGE SCALE GENOMIC DNA]</scope>
    <source>
        <strain evidence="2 3">Stock d4-2</strain>
    </source>
</reference>
<dbReference type="HOGENOM" id="CLU_151600_0_0_1"/>
<dbReference type="GeneID" id="5030721"/>
<evidence type="ECO:0000313" key="2">
    <source>
        <dbReference type="EMBL" id="CAK77539.1"/>
    </source>
</evidence>
<evidence type="ECO:0000313" key="3">
    <source>
        <dbReference type="Proteomes" id="UP000000600"/>
    </source>
</evidence>
<dbReference type="InParanoid" id="A0D3C2"/>
<proteinExistence type="predicted"/>